<dbReference type="InterPro" id="IPR011515">
    <property type="entry name" value="Shugoshin_C"/>
</dbReference>
<sequence>MEIAVLAPQQANPAQAAGPQTRNAGAMAAMRKLGAASAAAARRKTLCDITNLRRLPSAAAAEGQQDDGSKCAGADTAHAQLVKENSDLVRLLEERDKFIQLTGTELQNLRLSNWQLAQANSQMLAELNLGKNRLKSLQHELACSRAALKVKSSELEEAKKAMKGSRHLQQKGPSEMARQSTSDRAAAAAAQLKEGDAEPGPEVSGAASARKLAGNASRKRLLRSRSLGPAETSRKPVAASKERESVQRRKSMRAPQPSGRREELFEIEDVQVAIGGGNDRNGTTSEQVPLMAAQFPRRSSLGRPIRRATEMVTSYKEMPVNIKLRRS</sequence>
<keyword evidence="2" id="KW-0159">Chromosome partition</keyword>
<evidence type="ECO:0000256" key="1">
    <source>
        <dbReference type="ARBA" id="ARBA00010845"/>
    </source>
</evidence>
<reference evidence="5 6" key="1">
    <citation type="journal article" date="2010" name="Nature">
        <title>Genome sequencing and analysis of the model grass Brachypodium distachyon.</title>
        <authorList>
            <consortium name="International Brachypodium Initiative"/>
        </authorList>
    </citation>
    <scope>NUCLEOTIDE SEQUENCE [LARGE SCALE GENOMIC DNA]</scope>
    <source>
        <strain evidence="5 6">Bd21</strain>
    </source>
</reference>
<accession>A0A0Q3FFP9</accession>
<gene>
    <name evidence="6" type="primary">LOC100823493</name>
    <name evidence="5" type="ORF">BRADI_3g27940v3</name>
</gene>
<dbReference type="GO" id="GO:0000775">
    <property type="term" value="C:chromosome, centromeric region"/>
    <property type="evidence" value="ECO:0007669"/>
    <property type="project" value="InterPro"/>
</dbReference>
<name>A0A0Q3FFP9_BRADI</name>
<dbReference type="GeneID" id="100823493"/>
<dbReference type="GO" id="GO:0034090">
    <property type="term" value="P:maintenance of meiotic sister chromatid cohesion"/>
    <property type="evidence" value="ECO:0007669"/>
    <property type="project" value="InterPro"/>
</dbReference>
<dbReference type="KEGG" id="bdi:100823493"/>
<dbReference type="PANTHER" id="PTHR34373">
    <property type="entry name" value="SHUGOSHIN 2"/>
    <property type="match status" value="1"/>
</dbReference>
<dbReference type="AlphaFoldDB" id="A0A0Q3FFP9"/>
<feature type="region of interest" description="Disordered" evidence="3">
    <location>
        <begin position="158"/>
        <end position="260"/>
    </location>
</feature>
<feature type="region of interest" description="Disordered" evidence="3">
    <location>
        <begin position="1"/>
        <end position="23"/>
    </location>
</feature>
<dbReference type="EMBL" id="CM000882">
    <property type="protein sequence ID" value="KQJ96956.1"/>
    <property type="molecule type" value="Genomic_DNA"/>
</dbReference>
<evidence type="ECO:0000313" key="6">
    <source>
        <dbReference type="EnsemblPlants" id="KQJ96956"/>
    </source>
</evidence>
<feature type="domain" description="Shugoshin C-terminal" evidence="4">
    <location>
        <begin position="302"/>
        <end position="326"/>
    </location>
</feature>
<organism evidence="5">
    <name type="scientific">Brachypodium distachyon</name>
    <name type="common">Purple false brome</name>
    <name type="synonym">Trachynia distachya</name>
    <dbReference type="NCBI Taxonomy" id="15368"/>
    <lineage>
        <taxon>Eukaryota</taxon>
        <taxon>Viridiplantae</taxon>
        <taxon>Streptophyta</taxon>
        <taxon>Embryophyta</taxon>
        <taxon>Tracheophyta</taxon>
        <taxon>Spermatophyta</taxon>
        <taxon>Magnoliopsida</taxon>
        <taxon>Liliopsida</taxon>
        <taxon>Poales</taxon>
        <taxon>Poaceae</taxon>
        <taxon>BOP clade</taxon>
        <taxon>Pooideae</taxon>
        <taxon>Stipodae</taxon>
        <taxon>Brachypodieae</taxon>
        <taxon>Brachypodium</taxon>
    </lineage>
</organism>
<reference evidence="5" key="2">
    <citation type="submission" date="2017-06" db="EMBL/GenBank/DDBJ databases">
        <title>WGS assembly of Brachypodium distachyon.</title>
        <authorList>
            <consortium name="The International Brachypodium Initiative"/>
            <person name="Lucas S."/>
            <person name="Harmon-Smith M."/>
            <person name="Lail K."/>
            <person name="Tice H."/>
            <person name="Grimwood J."/>
            <person name="Bruce D."/>
            <person name="Barry K."/>
            <person name="Shu S."/>
            <person name="Lindquist E."/>
            <person name="Wang M."/>
            <person name="Pitluck S."/>
            <person name="Vogel J.P."/>
            <person name="Garvin D.F."/>
            <person name="Mockler T.C."/>
            <person name="Schmutz J."/>
            <person name="Rokhsar D."/>
            <person name="Bevan M.W."/>
        </authorList>
    </citation>
    <scope>NUCLEOTIDE SEQUENCE</scope>
    <source>
        <strain evidence="5">Bd21</strain>
    </source>
</reference>
<dbReference type="InterPro" id="IPR044693">
    <property type="entry name" value="SGO_plant"/>
</dbReference>
<evidence type="ECO:0000256" key="3">
    <source>
        <dbReference type="SAM" id="MobiDB-lite"/>
    </source>
</evidence>
<dbReference type="FunCoup" id="A0A0Q3FFP9">
    <property type="interactions" value="558"/>
</dbReference>
<dbReference type="Gramene" id="KQJ96956">
    <property type="protein sequence ID" value="KQJ96956"/>
    <property type="gene ID" value="BRADI_3g27940v3"/>
</dbReference>
<dbReference type="Pfam" id="PF07557">
    <property type="entry name" value="Shugoshin_C"/>
    <property type="match status" value="1"/>
</dbReference>
<evidence type="ECO:0000259" key="4">
    <source>
        <dbReference type="Pfam" id="PF07557"/>
    </source>
</evidence>
<evidence type="ECO:0000313" key="5">
    <source>
        <dbReference type="EMBL" id="KQJ96956.1"/>
    </source>
</evidence>
<evidence type="ECO:0000313" key="7">
    <source>
        <dbReference type="Proteomes" id="UP000008810"/>
    </source>
</evidence>
<protein>
    <recommendedName>
        <fullName evidence="4">Shugoshin C-terminal domain-containing protein</fullName>
    </recommendedName>
</protein>
<comment type="similarity">
    <text evidence="1">Belongs to the shugoshin family.</text>
</comment>
<keyword evidence="7" id="KW-1185">Reference proteome</keyword>
<dbReference type="GO" id="GO:0005634">
    <property type="term" value="C:nucleus"/>
    <property type="evidence" value="ECO:0007669"/>
    <property type="project" value="InterPro"/>
</dbReference>
<dbReference type="RefSeq" id="XP_003574004.1">
    <property type="nucleotide sequence ID" value="XM_003573956.4"/>
</dbReference>
<dbReference type="PANTHER" id="PTHR34373:SF9">
    <property type="entry name" value="SHUGOSHIN 2"/>
    <property type="match status" value="1"/>
</dbReference>
<feature type="compositionally biased region" description="Low complexity" evidence="3">
    <location>
        <begin position="7"/>
        <end position="23"/>
    </location>
</feature>
<dbReference type="OrthoDB" id="770508at2759"/>
<evidence type="ECO:0000256" key="2">
    <source>
        <dbReference type="ARBA" id="ARBA00022829"/>
    </source>
</evidence>
<dbReference type="EnsemblPlants" id="KQJ96956">
    <property type="protein sequence ID" value="KQJ96956"/>
    <property type="gene ID" value="BRADI_3g27940v3"/>
</dbReference>
<dbReference type="GO" id="GO:0045144">
    <property type="term" value="P:meiotic sister chromatid segregation"/>
    <property type="evidence" value="ECO:0007669"/>
    <property type="project" value="InterPro"/>
</dbReference>
<dbReference type="STRING" id="15368.A0A0Q3FFP9"/>
<dbReference type="Proteomes" id="UP000008810">
    <property type="component" value="Chromosome 3"/>
</dbReference>
<proteinExistence type="inferred from homology"/>
<reference evidence="6" key="3">
    <citation type="submission" date="2018-08" db="UniProtKB">
        <authorList>
            <consortium name="EnsemblPlants"/>
        </authorList>
    </citation>
    <scope>IDENTIFICATION</scope>
    <source>
        <strain evidence="6">cv. Bd21</strain>
    </source>
</reference>
<dbReference type="ExpressionAtlas" id="A0A0Q3FFP9">
    <property type="expression patterns" value="baseline"/>
</dbReference>